<feature type="region of interest" description="Disordered" evidence="1">
    <location>
        <begin position="34"/>
        <end position="58"/>
    </location>
</feature>
<dbReference type="RefSeq" id="XP_007681824.1">
    <property type="nucleotide sequence ID" value="XM_007683634.1"/>
</dbReference>
<dbReference type="AlphaFoldDB" id="M2MWK9"/>
<gene>
    <name evidence="2" type="ORF">BAUCODRAFT_39782</name>
</gene>
<dbReference type="GeneID" id="19113886"/>
<dbReference type="EMBL" id="KB445565">
    <property type="protein sequence ID" value="EMC90974.1"/>
    <property type="molecule type" value="Genomic_DNA"/>
</dbReference>
<keyword evidence="3" id="KW-1185">Reference proteome</keyword>
<reference evidence="2 3" key="1">
    <citation type="journal article" date="2012" name="PLoS Pathog.">
        <title>Diverse lifestyles and strategies of plant pathogenesis encoded in the genomes of eighteen Dothideomycetes fungi.</title>
        <authorList>
            <person name="Ohm R.A."/>
            <person name="Feau N."/>
            <person name="Henrissat B."/>
            <person name="Schoch C.L."/>
            <person name="Horwitz B.A."/>
            <person name="Barry K.W."/>
            <person name="Condon B.J."/>
            <person name="Copeland A.C."/>
            <person name="Dhillon B."/>
            <person name="Glaser F."/>
            <person name="Hesse C.N."/>
            <person name="Kosti I."/>
            <person name="LaButti K."/>
            <person name="Lindquist E.A."/>
            <person name="Lucas S."/>
            <person name="Salamov A.A."/>
            <person name="Bradshaw R.E."/>
            <person name="Ciuffetti L."/>
            <person name="Hamelin R.C."/>
            <person name="Kema G.H.J."/>
            <person name="Lawrence C."/>
            <person name="Scott J.A."/>
            <person name="Spatafora J.W."/>
            <person name="Turgeon B.G."/>
            <person name="de Wit P.J.G.M."/>
            <person name="Zhong S."/>
            <person name="Goodwin S.B."/>
            <person name="Grigoriev I.V."/>
        </authorList>
    </citation>
    <scope>NUCLEOTIDE SEQUENCE [LARGE SCALE GENOMIC DNA]</scope>
    <source>
        <strain evidence="2 3">UAMH 10762</strain>
    </source>
</reference>
<dbReference type="Proteomes" id="UP000011761">
    <property type="component" value="Unassembled WGS sequence"/>
</dbReference>
<feature type="compositionally biased region" description="Polar residues" evidence="1">
    <location>
        <begin position="36"/>
        <end position="58"/>
    </location>
</feature>
<dbReference type="HOGENOM" id="CLU_2978766_0_0_1"/>
<accession>M2MWK9</accession>
<evidence type="ECO:0000313" key="3">
    <source>
        <dbReference type="Proteomes" id="UP000011761"/>
    </source>
</evidence>
<name>M2MWK9_BAUPA</name>
<dbReference type="KEGG" id="bcom:BAUCODRAFT_39782"/>
<proteinExistence type="predicted"/>
<evidence type="ECO:0000313" key="2">
    <source>
        <dbReference type="EMBL" id="EMC90974.1"/>
    </source>
</evidence>
<organism evidence="2 3">
    <name type="scientific">Baudoinia panamericana (strain UAMH 10762)</name>
    <name type="common">Angels' share fungus</name>
    <name type="synonym">Baudoinia compniacensis (strain UAMH 10762)</name>
    <dbReference type="NCBI Taxonomy" id="717646"/>
    <lineage>
        <taxon>Eukaryota</taxon>
        <taxon>Fungi</taxon>
        <taxon>Dikarya</taxon>
        <taxon>Ascomycota</taxon>
        <taxon>Pezizomycotina</taxon>
        <taxon>Dothideomycetes</taxon>
        <taxon>Dothideomycetidae</taxon>
        <taxon>Mycosphaerellales</taxon>
        <taxon>Teratosphaeriaceae</taxon>
        <taxon>Baudoinia</taxon>
    </lineage>
</organism>
<protein>
    <submittedName>
        <fullName evidence="2">Uncharacterized protein</fullName>
    </submittedName>
</protein>
<evidence type="ECO:0000256" key="1">
    <source>
        <dbReference type="SAM" id="MobiDB-lite"/>
    </source>
</evidence>
<sequence length="58" mass="6529">MSLPARLSISTNRAFATSSVLNRTDFLAKHRRLTGSDGQVNQALTKEDLQSQSLRQRR</sequence>